<protein>
    <submittedName>
        <fullName evidence="1">Uncharacterized protein</fullName>
    </submittedName>
</protein>
<sequence>MRVAVSLDRLKNPFCSNSALRLIWPYIPELLLPPKGLIRVVTGETEYEYSTESKKERYPLVKSVHGFKINIRIVVQVEEEDIDVAAINVNPKLLRESKDTIDGLVNILKKSDDEVISYIMQITGSSCALSTMHLAANGLYVAKHRHTFNILHSLNLILFTMSNSSIH</sequence>
<evidence type="ECO:0000313" key="2">
    <source>
        <dbReference type="Proteomes" id="UP001476247"/>
    </source>
</evidence>
<gene>
    <name evidence="1" type="ORF">HPULCUR_011421</name>
</gene>
<evidence type="ECO:0000313" key="1">
    <source>
        <dbReference type="EMBL" id="GAA5805895.1"/>
    </source>
</evidence>
<reference evidence="1 2" key="1">
    <citation type="submission" date="2024-04" db="EMBL/GenBank/DDBJ databases">
        <title>genome sequences of Mucor flavus KT1a and Helicostylum pulchrum KT1b strains isolation_sourced from the surface of a dry-aged beef.</title>
        <authorList>
            <person name="Toyotome T."/>
            <person name="Hosono M."/>
            <person name="Torimaru M."/>
            <person name="Fukuda K."/>
            <person name="Mikami N."/>
        </authorList>
    </citation>
    <scope>NUCLEOTIDE SEQUENCE [LARGE SCALE GENOMIC DNA]</scope>
    <source>
        <strain evidence="1 2">KT1b</strain>
    </source>
</reference>
<dbReference type="EMBL" id="BAABUJ010000053">
    <property type="protein sequence ID" value="GAA5805895.1"/>
    <property type="molecule type" value="Genomic_DNA"/>
</dbReference>
<comment type="caution">
    <text evidence="1">The sequence shown here is derived from an EMBL/GenBank/DDBJ whole genome shotgun (WGS) entry which is preliminary data.</text>
</comment>
<name>A0ABP9YGV1_9FUNG</name>
<accession>A0ABP9YGV1</accession>
<dbReference type="Proteomes" id="UP001476247">
    <property type="component" value="Unassembled WGS sequence"/>
</dbReference>
<organism evidence="1 2">
    <name type="scientific">Helicostylum pulchrum</name>
    <dbReference type="NCBI Taxonomy" id="562976"/>
    <lineage>
        <taxon>Eukaryota</taxon>
        <taxon>Fungi</taxon>
        <taxon>Fungi incertae sedis</taxon>
        <taxon>Mucoromycota</taxon>
        <taxon>Mucoromycotina</taxon>
        <taxon>Mucoromycetes</taxon>
        <taxon>Mucorales</taxon>
        <taxon>Mucorineae</taxon>
        <taxon>Mucoraceae</taxon>
        <taxon>Helicostylum</taxon>
    </lineage>
</organism>
<keyword evidence="2" id="KW-1185">Reference proteome</keyword>
<proteinExistence type="predicted"/>